<dbReference type="Proteomes" id="UP001234495">
    <property type="component" value="Unassembled WGS sequence"/>
</dbReference>
<evidence type="ECO:0000313" key="3">
    <source>
        <dbReference type="Proteomes" id="UP001234495"/>
    </source>
</evidence>
<comment type="caution">
    <text evidence="2">The sequence shown here is derived from an EMBL/GenBank/DDBJ whole genome shotgun (WGS) entry which is preliminary data.</text>
</comment>
<name>A0ABT9ZMP0_9BACI</name>
<organism evidence="2 3">
    <name type="scientific">Metabacillus malikii</name>
    <dbReference type="NCBI Taxonomy" id="1504265"/>
    <lineage>
        <taxon>Bacteria</taxon>
        <taxon>Bacillati</taxon>
        <taxon>Bacillota</taxon>
        <taxon>Bacilli</taxon>
        <taxon>Bacillales</taxon>
        <taxon>Bacillaceae</taxon>
        <taxon>Metabacillus</taxon>
    </lineage>
</organism>
<protein>
    <submittedName>
        <fullName evidence="2">Spore germination protein D</fullName>
    </submittedName>
</protein>
<dbReference type="InterPro" id="IPR041262">
    <property type="entry name" value="GerD_central"/>
</dbReference>
<dbReference type="NCBIfam" id="NF040801">
    <property type="entry name" value="spore_GerD"/>
    <property type="match status" value="1"/>
</dbReference>
<proteinExistence type="predicted"/>
<evidence type="ECO:0000259" key="1">
    <source>
        <dbReference type="Pfam" id="PF17898"/>
    </source>
</evidence>
<dbReference type="Pfam" id="PF17898">
    <property type="entry name" value="GerD"/>
    <property type="match status" value="1"/>
</dbReference>
<reference evidence="2 3" key="1">
    <citation type="submission" date="2023-07" db="EMBL/GenBank/DDBJ databases">
        <title>Genomic Encyclopedia of Type Strains, Phase IV (KMG-IV): sequencing the most valuable type-strain genomes for metagenomic binning, comparative biology and taxonomic classification.</title>
        <authorList>
            <person name="Goeker M."/>
        </authorList>
    </citation>
    <scope>NUCLEOTIDE SEQUENCE [LARGE SCALE GENOMIC DNA]</scope>
    <source>
        <strain evidence="2 3">DSM 29005</strain>
    </source>
</reference>
<keyword evidence="3" id="KW-1185">Reference proteome</keyword>
<sequence>MALNVVLFGCAPREESGAQMDYDETKKMVIDILETEDGKKAIQEMMKSEDMQQVLIMDQKTVTETVQKTLVSDDGVKFWQKVFEDPKFVESFSTSLRDEHEKVIKGLMNDPEYQKLLIEVLQDPEMEKSLQTSLKSQEFRKHIQEIVQETLSSPLYKAKIEETLLKAAEEAGKQEEKSK</sequence>
<accession>A0ABT9ZMP0</accession>
<dbReference type="EMBL" id="JAUSUD010000044">
    <property type="protein sequence ID" value="MDQ0233519.1"/>
    <property type="molecule type" value="Genomic_DNA"/>
</dbReference>
<feature type="domain" description="Spore germination GerD central core" evidence="1">
    <location>
        <begin position="55"/>
        <end position="168"/>
    </location>
</feature>
<evidence type="ECO:0000313" key="2">
    <source>
        <dbReference type="EMBL" id="MDQ0233519.1"/>
    </source>
</evidence>
<gene>
    <name evidence="2" type="ORF">J2S19_004866</name>
</gene>